<proteinExistence type="predicted"/>
<sequence length="73" mass="8822">MTGSRGFFSDRFAPNPNACTQEISEVIKSMYDHPWPTYTQISAETRDRWFQKWVLKFIWDAEHNLIIRKIYDH</sequence>
<evidence type="ECO:0000313" key="2">
    <source>
        <dbReference type="Proteomes" id="UP000289738"/>
    </source>
</evidence>
<evidence type="ECO:0000313" key="1">
    <source>
        <dbReference type="EMBL" id="RYR26861.1"/>
    </source>
</evidence>
<dbReference type="Proteomes" id="UP000289738">
    <property type="component" value="Chromosome B02"/>
</dbReference>
<name>A0A445AK88_ARAHY</name>
<comment type="caution">
    <text evidence="1">The sequence shown here is derived from an EMBL/GenBank/DDBJ whole genome shotgun (WGS) entry which is preliminary data.</text>
</comment>
<dbReference type="EMBL" id="SDMP01000012">
    <property type="protein sequence ID" value="RYR26861.1"/>
    <property type="molecule type" value="Genomic_DNA"/>
</dbReference>
<dbReference type="AlphaFoldDB" id="A0A445AK88"/>
<organism evidence="1 2">
    <name type="scientific">Arachis hypogaea</name>
    <name type="common">Peanut</name>
    <dbReference type="NCBI Taxonomy" id="3818"/>
    <lineage>
        <taxon>Eukaryota</taxon>
        <taxon>Viridiplantae</taxon>
        <taxon>Streptophyta</taxon>
        <taxon>Embryophyta</taxon>
        <taxon>Tracheophyta</taxon>
        <taxon>Spermatophyta</taxon>
        <taxon>Magnoliopsida</taxon>
        <taxon>eudicotyledons</taxon>
        <taxon>Gunneridae</taxon>
        <taxon>Pentapetalae</taxon>
        <taxon>rosids</taxon>
        <taxon>fabids</taxon>
        <taxon>Fabales</taxon>
        <taxon>Fabaceae</taxon>
        <taxon>Papilionoideae</taxon>
        <taxon>50 kb inversion clade</taxon>
        <taxon>dalbergioids sensu lato</taxon>
        <taxon>Dalbergieae</taxon>
        <taxon>Pterocarpus clade</taxon>
        <taxon>Arachis</taxon>
    </lineage>
</organism>
<protein>
    <submittedName>
        <fullName evidence="1">Uncharacterized protein</fullName>
    </submittedName>
</protein>
<accession>A0A445AK88</accession>
<reference evidence="1 2" key="1">
    <citation type="submission" date="2019-01" db="EMBL/GenBank/DDBJ databases">
        <title>Sequencing of cultivated peanut Arachis hypogaea provides insights into genome evolution and oil improvement.</title>
        <authorList>
            <person name="Chen X."/>
        </authorList>
    </citation>
    <scope>NUCLEOTIDE SEQUENCE [LARGE SCALE GENOMIC DNA]</scope>
    <source>
        <strain evidence="2">cv. Fuhuasheng</strain>
        <tissue evidence="1">Leaves</tissue>
    </source>
</reference>
<keyword evidence="2" id="KW-1185">Reference proteome</keyword>
<gene>
    <name evidence="1" type="ORF">Ahy_B02g061170</name>
</gene>